<accession>A0A645J6J2</accession>
<feature type="transmembrane region" description="Helical" evidence="1">
    <location>
        <begin position="29"/>
        <end position="47"/>
    </location>
</feature>
<feature type="transmembrane region" description="Helical" evidence="1">
    <location>
        <begin position="81"/>
        <end position="103"/>
    </location>
</feature>
<evidence type="ECO:0000313" key="2">
    <source>
        <dbReference type="EMBL" id="MPN59278.1"/>
    </source>
</evidence>
<dbReference type="AlphaFoldDB" id="A0A645J6J2"/>
<keyword evidence="1" id="KW-0812">Transmembrane</keyword>
<dbReference type="EMBL" id="VSSQ01133104">
    <property type="protein sequence ID" value="MPN59278.1"/>
    <property type="molecule type" value="Genomic_DNA"/>
</dbReference>
<keyword evidence="1" id="KW-1133">Transmembrane helix</keyword>
<organism evidence="2">
    <name type="scientific">bioreactor metagenome</name>
    <dbReference type="NCBI Taxonomy" id="1076179"/>
    <lineage>
        <taxon>unclassified sequences</taxon>
        <taxon>metagenomes</taxon>
        <taxon>ecological metagenomes</taxon>
    </lineage>
</organism>
<proteinExistence type="predicted"/>
<name>A0A645J6J2_9ZZZZ</name>
<comment type="caution">
    <text evidence="2">The sequence shown here is derived from an EMBL/GenBank/DDBJ whole genome shotgun (WGS) entry which is preliminary data.</text>
</comment>
<reference evidence="2" key="1">
    <citation type="submission" date="2019-08" db="EMBL/GenBank/DDBJ databases">
        <authorList>
            <person name="Kucharzyk K."/>
            <person name="Murdoch R.W."/>
            <person name="Higgins S."/>
            <person name="Loffler F."/>
        </authorList>
    </citation>
    <scope>NUCLEOTIDE SEQUENCE</scope>
</reference>
<protein>
    <submittedName>
        <fullName evidence="2">Uncharacterized protein</fullName>
    </submittedName>
</protein>
<keyword evidence="1" id="KW-0472">Membrane</keyword>
<evidence type="ECO:0000256" key="1">
    <source>
        <dbReference type="SAM" id="Phobius"/>
    </source>
</evidence>
<gene>
    <name evidence="2" type="ORF">SDC9_206999</name>
</gene>
<sequence>MIILLNMTFGALELSISIYARSFKEAQTYLAPLNIIALVPVYTTYMLDARNIDTFYFHIPVANTVCLMKEFLAGVFNTSHILITFGWVLVYIMAAIFFARYMFSKEEVIFRT</sequence>